<keyword evidence="1" id="KW-1133">Transmembrane helix</keyword>
<keyword evidence="3" id="KW-1185">Reference proteome</keyword>
<proteinExistence type="predicted"/>
<evidence type="ECO:0000313" key="2">
    <source>
        <dbReference type="EMBL" id="MED6262813.1"/>
    </source>
</evidence>
<gene>
    <name evidence="2" type="ORF">ATANTOWER_026487</name>
</gene>
<keyword evidence="1" id="KW-0812">Transmembrane</keyword>
<name>A0ABU7CMK4_9TELE</name>
<evidence type="ECO:0000313" key="3">
    <source>
        <dbReference type="Proteomes" id="UP001345963"/>
    </source>
</evidence>
<organism evidence="2 3">
    <name type="scientific">Ataeniobius toweri</name>
    <dbReference type="NCBI Taxonomy" id="208326"/>
    <lineage>
        <taxon>Eukaryota</taxon>
        <taxon>Metazoa</taxon>
        <taxon>Chordata</taxon>
        <taxon>Craniata</taxon>
        <taxon>Vertebrata</taxon>
        <taxon>Euteleostomi</taxon>
        <taxon>Actinopterygii</taxon>
        <taxon>Neopterygii</taxon>
        <taxon>Teleostei</taxon>
        <taxon>Neoteleostei</taxon>
        <taxon>Acanthomorphata</taxon>
        <taxon>Ovalentaria</taxon>
        <taxon>Atherinomorphae</taxon>
        <taxon>Cyprinodontiformes</taxon>
        <taxon>Goodeidae</taxon>
        <taxon>Ataeniobius</taxon>
    </lineage>
</organism>
<accession>A0ABU7CMK4</accession>
<dbReference type="Proteomes" id="UP001345963">
    <property type="component" value="Unassembled WGS sequence"/>
</dbReference>
<dbReference type="EMBL" id="JAHUTI010094792">
    <property type="protein sequence ID" value="MED6262813.1"/>
    <property type="molecule type" value="Genomic_DNA"/>
</dbReference>
<evidence type="ECO:0000256" key="1">
    <source>
        <dbReference type="SAM" id="Phobius"/>
    </source>
</evidence>
<reference evidence="2 3" key="1">
    <citation type="submission" date="2021-07" db="EMBL/GenBank/DDBJ databases">
        <authorList>
            <person name="Palmer J.M."/>
        </authorList>
    </citation>
    <scope>NUCLEOTIDE SEQUENCE [LARGE SCALE GENOMIC DNA]</scope>
    <source>
        <strain evidence="2 3">AT_MEX2019</strain>
        <tissue evidence="2">Muscle</tissue>
    </source>
</reference>
<feature type="transmembrane region" description="Helical" evidence="1">
    <location>
        <begin position="20"/>
        <end position="42"/>
    </location>
</feature>
<sequence length="128" mass="13828">MTTTSQVTNLRLSISTLVQQVTLFCNAKVATFLSALMIVSLMRNFKTCKDPYCTTGPAPQAYSSISVHLTVKTLCLRCSLLCCQFNQLLEETQVAAVAPEWGGRGEAAGQGAEMLFLTSLSRTLAVCL</sequence>
<protein>
    <submittedName>
        <fullName evidence="2">Uncharacterized protein</fullName>
    </submittedName>
</protein>
<comment type="caution">
    <text evidence="2">The sequence shown here is derived from an EMBL/GenBank/DDBJ whole genome shotgun (WGS) entry which is preliminary data.</text>
</comment>
<keyword evidence="1" id="KW-0472">Membrane</keyword>